<sequence>MPKYYEGKEEDRRPCSGLREDLKECLLRSSCVLKEGKTPKQCASEGHCKDFLTSFFECKRSLDLQQNSGDSSDFPFKCYAGRHNQFVPRSNQCSRLGRAPQLRDHQQESAPMSPVNLAVCDAFLVRRQASPSAGGSTPGERGSLGERVERLPRARRGGRSRPGDATCRRSRPAGGSVAEGRSPEEETGGLVAS</sequence>
<evidence type="ECO:0000256" key="3">
    <source>
        <dbReference type="ARBA" id="ARBA00021904"/>
    </source>
</evidence>
<evidence type="ECO:0000313" key="6">
    <source>
        <dbReference type="EMBL" id="KAJ7319687.1"/>
    </source>
</evidence>
<evidence type="ECO:0000256" key="1">
    <source>
        <dbReference type="ARBA" id="ARBA00003186"/>
    </source>
</evidence>
<dbReference type="PANTHER" id="PTHR28627:SF1">
    <property type="entry name" value="CYTOCHROME C OXIDASE ASSEMBLY FACTOR 5"/>
    <property type="match status" value="1"/>
</dbReference>
<feature type="compositionally biased region" description="Basic and acidic residues" evidence="5">
    <location>
        <begin position="143"/>
        <end position="152"/>
    </location>
</feature>
<dbReference type="PANTHER" id="PTHR28627">
    <property type="entry name" value="CYTOCHROME C OXIDASE ASSEMBLY FACTOR 5"/>
    <property type="match status" value="1"/>
</dbReference>
<protein>
    <recommendedName>
        <fullName evidence="3">Cytochrome c oxidase assembly factor 5</fullName>
    </recommendedName>
</protein>
<dbReference type="Proteomes" id="UP001142489">
    <property type="component" value="Unassembled WGS sequence"/>
</dbReference>
<dbReference type="InterPro" id="IPR018793">
    <property type="entry name" value="Cyt_c_oxidase_assmbl_Pet191"/>
</dbReference>
<keyword evidence="4" id="KW-1015">Disulfide bond</keyword>
<reference evidence="6" key="1">
    <citation type="journal article" date="2023" name="DNA Res.">
        <title>Chromosome-level genome assembly of Phrynocephalus forsythii using third-generation DNA sequencing and Hi-C analysis.</title>
        <authorList>
            <person name="Qi Y."/>
            <person name="Zhao W."/>
            <person name="Zhao Y."/>
            <person name="Niu C."/>
            <person name="Cao S."/>
            <person name="Zhang Y."/>
        </authorList>
    </citation>
    <scope>NUCLEOTIDE SEQUENCE</scope>
    <source>
        <tissue evidence="6">Muscle</tissue>
    </source>
</reference>
<comment type="similarity">
    <text evidence="2">Belongs to the PET191 family.</text>
</comment>
<evidence type="ECO:0000256" key="4">
    <source>
        <dbReference type="ARBA" id="ARBA00023157"/>
    </source>
</evidence>
<keyword evidence="7" id="KW-1185">Reference proteome</keyword>
<dbReference type="EMBL" id="JAPFRF010000010">
    <property type="protein sequence ID" value="KAJ7319687.1"/>
    <property type="molecule type" value="Genomic_DNA"/>
</dbReference>
<feature type="region of interest" description="Disordered" evidence="5">
    <location>
        <begin position="129"/>
        <end position="193"/>
    </location>
</feature>
<dbReference type="AlphaFoldDB" id="A0A9Q1AYB4"/>
<dbReference type="GO" id="GO:0005739">
    <property type="term" value="C:mitochondrion"/>
    <property type="evidence" value="ECO:0007669"/>
    <property type="project" value="TreeGrafter"/>
</dbReference>
<dbReference type="OrthoDB" id="282149at2759"/>
<evidence type="ECO:0000256" key="2">
    <source>
        <dbReference type="ARBA" id="ARBA00007785"/>
    </source>
</evidence>
<dbReference type="Pfam" id="PF10203">
    <property type="entry name" value="Pet191_N"/>
    <property type="match status" value="1"/>
</dbReference>
<name>A0A9Q1AYB4_9SAUR</name>
<gene>
    <name evidence="6" type="ORF">JRQ81_019198</name>
</gene>
<proteinExistence type="inferred from homology"/>
<evidence type="ECO:0000256" key="5">
    <source>
        <dbReference type="SAM" id="MobiDB-lite"/>
    </source>
</evidence>
<comment type="function">
    <text evidence="1">Involved in an early step of the mitochondrial complex IV assembly process.</text>
</comment>
<organism evidence="6 7">
    <name type="scientific">Phrynocephalus forsythii</name>
    <dbReference type="NCBI Taxonomy" id="171643"/>
    <lineage>
        <taxon>Eukaryota</taxon>
        <taxon>Metazoa</taxon>
        <taxon>Chordata</taxon>
        <taxon>Craniata</taxon>
        <taxon>Vertebrata</taxon>
        <taxon>Euteleostomi</taxon>
        <taxon>Lepidosauria</taxon>
        <taxon>Squamata</taxon>
        <taxon>Bifurcata</taxon>
        <taxon>Unidentata</taxon>
        <taxon>Episquamata</taxon>
        <taxon>Toxicofera</taxon>
        <taxon>Iguania</taxon>
        <taxon>Acrodonta</taxon>
        <taxon>Agamidae</taxon>
        <taxon>Agaminae</taxon>
        <taxon>Phrynocephalus</taxon>
    </lineage>
</organism>
<comment type="caution">
    <text evidence="6">The sequence shown here is derived from an EMBL/GenBank/DDBJ whole genome shotgun (WGS) entry which is preliminary data.</text>
</comment>
<evidence type="ECO:0000313" key="7">
    <source>
        <dbReference type="Proteomes" id="UP001142489"/>
    </source>
</evidence>
<accession>A0A9Q1AYB4</accession>
<dbReference type="GO" id="GO:0033617">
    <property type="term" value="P:mitochondrial respiratory chain complex IV assembly"/>
    <property type="evidence" value="ECO:0007669"/>
    <property type="project" value="TreeGrafter"/>
</dbReference>